<organism evidence="3 4">
    <name type="scientific">Trichlorobacter thiogenes</name>
    <dbReference type="NCBI Taxonomy" id="115783"/>
    <lineage>
        <taxon>Bacteria</taxon>
        <taxon>Pseudomonadati</taxon>
        <taxon>Thermodesulfobacteriota</taxon>
        <taxon>Desulfuromonadia</taxon>
        <taxon>Geobacterales</taxon>
        <taxon>Geobacteraceae</taxon>
        <taxon>Trichlorobacter</taxon>
    </lineage>
</organism>
<feature type="chain" id="PRO_5010534924" description="Lcl C-terminal domain-containing protein" evidence="1">
    <location>
        <begin position="29"/>
        <end position="220"/>
    </location>
</feature>
<reference evidence="4" key="1">
    <citation type="submission" date="2017-02" db="EMBL/GenBank/DDBJ databases">
        <authorList>
            <person name="Varghese N."/>
            <person name="Submissions S."/>
        </authorList>
    </citation>
    <scope>NUCLEOTIDE SEQUENCE [LARGE SCALE GENOMIC DNA]</scope>
    <source>
        <strain evidence="4">ATCC BAA-34</strain>
    </source>
</reference>
<feature type="domain" description="Lcl C-terminal" evidence="2">
    <location>
        <begin position="74"/>
        <end position="217"/>
    </location>
</feature>
<evidence type="ECO:0000313" key="4">
    <source>
        <dbReference type="Proteomes" id="UP000190102"/>
    </source>
</evidence>
<feature type="signal peptide" evidence="1">
    <location>
        <begin position="1"/>
        <end position="28"/>
    </location>
</feature>
<keyword evidence="4" id="KW-1185">Reference proteome</keyword>
<evidence type="ECO:0000256" key="1">
    <source>
        <dbReference type="SAM" id="SignalP"/>
    </source>
</evidence>
<evidence type="ECO:0000313" key="3">
    <source>
        <dbReference type="EMBL" id="SKA06322.1"/>
    </source>
</evidence>
<dbReference type="Proteomes" id="UP000190102">
    <property type="component" value="Unassembled WGS sequence"/>
</dbReference>
<dbReference type="PANTHER" id="PTHR35812:SF1">
    <property type="entry name" value="LIPOPROTEIN"/>
    <property type="match status" value="1"/>
</dbReference>
<dbReference type="OrthoDB" id="9793251at2"/>
<proteinExistence type="predicted"/>
<gene>
    <name evidence="3" type="ORF">SAMN02745119_02515</name>
</gene>
<dbReference type="AlphaFoldDB" id="A0A1T4QRD7"/>
<dbReference type="STRING" id="115783.SAMN02745119_02515"/>
<dbReference type="EMBL" id="FUWR01000014">
    <property type="protein sequence ID" value="SKA06322.1"/>
    <property type="molecule type" value="Genomic_DNA"/>
</dbReference>
<keyword evidence="1" id="KW-0732">Signal</keyword>
<sequence>MLKHTPTILLLALAILHSPFFIPHSACAAGKLPDTGQTKCYQAVSPYAEIPCAGTGQDGAYSINPMSFTDNGNGTITDNNTGLVWQKCSMGQNSTDCSGTAATYNWYQATGTYDASYNASSVNVCGSLSLAGTGWRLPSKKELVGIVDYSIPYPGPTIPQAIFPGTVSSSYWSSTTNAYNTSYAWHVYFLAGDVVFTIADEDFDILKSNTYYVRCVRGGQ</sequence>
<dbReference type="Pfam" id="PF07603">
    <property type="entry name" value="Lcl_C"/>
    <property type="match status" value="1"/>
</dbReference>
<protein>
    <recommendedName>
        <fullName evidence="2">Lcl C-terminal domain-containing protein</fullName>
    </recommendedName>
</protein>
<accession>A0A1T4QRD7</accession>
<dbReference type="InterPro" id="IPR011460">
    <property type="entry name" value="Lcl_C"/>
</dbReference>
<dbReference type="PANTHER" id="PTHR35812">
    <property type="entry name" value="LIPOPROTEIN"/>
    <property type="match status" value="1"/>
</dbReference>
<dbReference type="RefSeq" id="WP_078790774.1">
    <property type="nucleotide sequence ID" value="NZ_FUWR01000014.1"/>
</dbReference>
<name>A0A1T4QRD7_9BACT</name>
<evidence type="ECO:0000259" key="2">
    <source>
        <dbReference type="Pfam" id="PF07603"/>
    </source>
</evidence>